<dbReference type="CDD" id="cd16896">
    <property type="entry name" value="LT_Slt70-like"/>
    <property type="match status" value="1"/>
</dbReference>
<proteinExistence type="predicted"/>
<gene>
    <name evidence="3" type="ORF">COX39_02345</name>
</gene>
<dbReference type="EMBL" id="PCRM01000034">
    <property type="protein sequence ID" value="PIP21539.1"/>
    <property type="molecule type" value="Genomic_DNA"/>
</dbReference>
<dbReference type="InterPro" id="IPR023346">
    <property type="entry name" value="Lysozyme-like_dom_sf"/>
</dbReference>
<protein>
    <submittedName>
        <fullName evidence="3">Lytic transglycosylase</fullName>
    </submittedName>
</protein>
<evidence type="ECO:0000313" key="3">
    <source>
        <dbReference type="EMBL" id="PIP21539.1"/>
    </source>
</evidence>
<dbReference type="AlphaFoldDB" id="A0A2G9YQJ9"/>
<dbReference type="PANTHER" id="PTHR37423:SF2">
    <property type="entry name" value="MEMBRANE-BOUND LYTIC MUREIN TRANSGLYCOSYLASE C"/>
    <property type="match status" value="1"/>
</dbReference>
<feature type="transmembrane region" description="Helical" evidence="1">
    <location>
        <begin position="5"/>
        <end position="26"/>
    </location>
</feature>
<comment type="caution">
    <text evidence="3">The sequence shown here is derived from an EMBL/GenBank/DDBJ whole genome shotgun (WGS) entry which is preliminary data.</text>
</comment>
<name>A0A2G9YQJ9_9BACT</name>
<dbReference type="InterPro" id="IPR008258">
    <property type="entry name" value="Transglycosylase_SLT_dom_1"/>
</dbReference>
<keyword evidence="1" id="KW-0472">Membrane</keyword>
<feature type="domain" description="Transglycosylase SLT" evidence="2">
    <location>
        <begin position="41"/>
        <end position="154"/>
    </location>
</feature>
<evidence type="ECO:0000259" key="2">
    <source>
        <dbReference type="Pfam" id="PF01464"/>
    </source>
</evidence>
<keyword evidence="1" id="KW-0812">Transmembrane</keyword>
<dbReference type="Proteomes" id="UP000231567">
    <property type="component" value="Unassembled WGS sequence"/>
</dbReference>
<dbReference type="SUPFAM" id="SSF53955">
    <property type="entry name" value="Lysozyme-like"/>
    <property type="match status" value="1"/>
</dbReference>
<evidence type="ECO:0000256" key="1">
    <source>
        <dbReference type="SAM" id="Phobius"/>
    </source>
</evidence>
<evidence type="ECO:0000313" key="4">
    <source>
        <dbReference type="Proteomes" id="UP000231567"/>
    </source>
</evidence>
<keyword evidence="1" id="KW-1133">Transmembrane helix</keyword>
<dbReference type="Gene3D" id="1.10.530.10">
    <property type="match status" value="1"/>
</dbReference>
<sequence length="208" mass="23481">MKKTIVKISIIFSFLLVTGLIFYFYFPQIWGEAVYPLKYDEYILKYSKRFNIRATLIAAVIFQESRYNSDSVSRAGAIGLMQIMPGTGRSIAGKLGEHFQINMLYDPETNIRYGSWYLKNLSDKYGGNTDYLLAAYNGGPAVADRWLAARGAPAGETKGFVASVKKAESMYVTLYPVLQEGQDVNLRVVVPPQPTLWEKVKKGLLFYK</sequence>
<accession>A0A2G9YQJ9</accession>
<dbReference type="Pfam" id="PF01464">
    <property type="entry name" value="SLT"/>
    <property type="match status" value="1"/>
</dbReference>
<organism evidence="3 4">
    <name type="scientific">Candidatus Nealsonbacteria bacterium CG23_combo_of_CG06-09_8_20_14_all_40_13</name>
    <dbReference type="NCBI Taxonomy" id="1974724"/>
    <lineage>
        <taxon>Bacteria</taxon>
        <taxon>Candidatus Nealsoniibacteriota</taxon>
    </lineage>
</organism>
<reference evidence="3 4" key="1">
    <citation type="submission" date="2017-09" db="EMBL/GenBank/DDBJ databases">
        <title>Depth-based differentiation of microbial function through sediment-hosted aquifers and enrichment of novel symbionts in the deep terrestrial subsurface.</title>
        <authorList>
            <person name="Probst A.J."/>
            <person name="Ladd B."/>
            <person name="Jarett J.K."/>
            <person name="Geller-Mcgrath D.E."/>
            <person name="Sieber C.M."/>
            <person name="Emerson J.B."/>
            <person name="Anantharaman K."/>
            <person name="Thomas B.C."/>
            <person name="Malmstrom R."/>
            <person name="Stieglmeier M."/>
            <person name="Klingl A."/>
            <person name="Woyke T."/>
            <person name="Ryan C.M."/>
            <person name="Banfield J.F."/>
        </authorList>
    </citation>
    <scope>NUCLEOTIDE SEQUENCE [LARGE SCALE GENOMIC DNA]</scope>
    <source>
        <strain evidence="3">CG23_combo_of_CG06-09_8_20_14_all_40_13</strain>
    </source>
</reference>
<dbReference type="PANTHER" id="PTHR37423">
    <property type="entry name" value="SOLUBLE LYTIC MUREIN TRANSGLYCOSYLASE-RELATED"/>
    <property type="match status" value="1"/>
</dbReference>